<dbReference type="PANTHER" id="PTHR13539:SF3">
    <property type="entry name" value="CALMODULIN-LYSINE N-METHYLTRANSFERASE"/>
    <property type="match status" value="1"/>
</dbReference>
<feature type="compositionally biased region" description="Polar residues" evidence="9">
    <location>
        <begin position="23"/>
        <end position="48"/>
    </location>
</feature>
<dbReference type="InterPro" id="IPR029063">
    <property type="entry name" value="SAM-dependent_MTases_sf"/>
</dbReference>
<evidence type="ECO:0000256" key="1">
    <source>
        <dbReference type="ARBA" id="ARBA00004123"/>
    </source>
</evidence>
<evidence type="ECO:0000256" key="8">
    <source>
        <dbReference type="ARBA" id="ARBA00023242"/>
    </source>
</evidence>
<evidence type="ECO:0000256" key="6">
    <source>
        <dbReference type="ARBA" id="ARBA00022603"/>
    </source>
</evidence>
<dbReference type="InterPro" id="IPR019410">
    <property type="entry name" value="Methyltransf_16"/>
</dbReference>
<keyword evidence="11" id="KW-1185">Reference proteome</keyword>
<comment type="subcellular location">
    <subcellularLocation>
        <location evidence="2">Cytoplasm</location>
    </subcellularLocation>
    <subcellularLocation>
        <location evidence="1">Nucleus</location>
    </subcellularLocation>
</comment>
<keyword evidence="8" id="KW-0539">Nucleus</keyword>
<dbReference type="EMBL" id="NJHN03000047">
    <property type="protein sequence ID" value="KAH9420482.1"/>
    <property type="molecule type" value="Genomic_DNA"/>
</dbReference>
<keyword evidence="5" id="KW-0963">Cytoplasm</keyword>
<dbReference type="Gene3D" id="3.40.50.150">
    <property type="entry name" value="Vaccinia Virus protein VP39"/>
    <property type="match status" value="1"/>
</dbReference>
<comment type="caution">
    <text evidence="10">The sequence shown here is derived from an EMBL/GenBank/DDBJ whole genome shotgun (WGS) entry which is preliminary data.</text>
</comment>
<feature type="region of interest" description="Disordered" evidence="9">
    <location>
        <begin position="170"/>
        <end position="197"/>
    </location>
</feature>
<proteinExistence type="predicted"/>
<gene>
    <name evidence="10" type="ORF">DERP_000908</name>
</gene>
<protein>
    <recommendedName>
        <fullName evidence="4">Calmodulin-lysine N-methyltransferase</fullName>
        <ecNumber evidence="3">2.1.1.60</ecNumber>
    </recommendedName>
</protein>
<evidence type="ECO:0000256" key="9">
    <source>
        <dbReference type="SAM" id="MobiDB-lite"/>
    </source>
</evidence>
<evidence type="ECO:0000256" key="4">
    <source>
        <dbReference type="ARBA" id="ARBA00020594"/>
    </source>
</evidence>
<dbReference type="InterPro" id="IPR025800">
    <property type="entry name" value="CaM-Lys-N-MeTrfase"/>
</dbReference>
<evidence type="ECO:0000256" key="3">
    <source>
        <dbReference type="ARBA" id="ARBA00011914"/>
    </source>
</evidence>
<keyword evidence="7" id="KW-0808">Transferase</keyword>
<feature type="region of interest" description="Disordered" evidence="9">
    <location>
        <begin position="1"/>
        <end position="48"/>
    </location>
</feature>
<dbReference type="PANTHER" id="PTHR13539">
    <property type="entry name" value="CALMODULIN-LYSINE N-METHYLTRANSFERASE"/>
    <property type="match status" value="1"/>
</dbReference>
<feature type="compositionally biased region" description="Acidic residues" evidence="9">
    <location>
        <begin position="172"/>
        <end position="187"/>
    </location>
</feature>
<organism evidence="10 11">
    <name type="scientific">Dermatophagoides pteronyssinus</name>
    <name type="common">European house dust mite</name>
    <dbReference type="NCBI Taxonomy" id="6956"/>
    <lineage>
        <taxon>Eukaryota</taxon>
        <taxon>Metazoa</taxon>
        <taxon>Ecdysozoa</taxon>
        <taxon>Arthropoda</taxon>
        <taxon>Chelicerata</taxon>
        <taxon>Arachnida</taxon>
        <taxon>Acari</taxon>
        <taxon>Acariformes</taxon>
        <taxon>Sarcoptiformes</taxon>
        <taxon>Astigmata</taxon>
        <taxon>Psoroptidia</taxon>
        <taxon>Analgoidea</taxon>
        <taxon>Pyroglyphidae</taxon>
        <taxon>Dermatophagoidinae</taxon>
        <taxon>Dermatophagoides</taxon>
    </lineage>
</organism>
<dbReference type="EC" id="2.1.1.60" evidence="3"/>
<evidence type="ECO:0000256" key="5">
    <source>
        <dbReference type="ARBA" id="ARBA00022490"/>
    </source>
</evidence>
<feature type="compositionally biased region" description="Low complexity" evidence="9">
    <location>
        <begin position="10"/>
        <end position="22"/>
    </location>
</feature>
<evidence type="ECO:0000313" key="11">
    <source>
        <dbReference type="Proteomes" id="UP000887458"/>
    </source>
</evidence>
<dbReference type="Proteomes" id="UP000887458">
    <property type="component" value="Unassembled WGS sequence"/>
</dbReference>
<sequence length="447" mass="51383">MANSDILNCSSTTSTSHSSSSSNCNNDQQQQKTISSNNGQQAEIKQTNINRSRQRWQLLSKAVRMKQFDLQELQMLRTVSNTTTTSAATNDSLIVYDNSTSTASDSISSENSDSRNSSFIEQIDRNHLLHLIETYGLIDYNYQFNNESNSNDDWIECQWNKRLYGDNNFSDTDIDDDDEDDDDDNEDTGATTNIDGGDNNNNQLELYIKLVHNRLKLKDLAGFDNSGNVRVWSSEEAMGYLLAHNHNVRTQLQGRILCELGSGCSALAGLIAAKSGLATEIYLTDGNERCVLNIKQIVQRNFPEMNTVHKKSETEKELKIIVQQLCWNQPEHYEELKNHIEIIICADCLFRSDAHQSLIETIDFLLVNNDQNIGQAFIMAPRRGDKLDRFIRRVFDDGRFFLQVYRDYDQHFTQHFEKLRKQDPQRYEMDTTYPYLLIMNRRSGAQQ</sequence>
<feature type="compositionally biased region" description="Low complexity" evidence="9">
    <location>
        <begin position="188"/>
        <end position="197"/>
    </location>
</feature>
<reference evidence="10 11" key="2">
    <citation type="journal article" date="2022" name="Mol. Biol. Evol.">
        <title>Comparative Genomics Reveals Insights into the Divergent Evolution of Astigmatic Mites and Household Pest Adaptations.</title>
        <authorList>
            <person name="Xiong Q."/>
            <person name="Wan A.T."/>
            <person name="Liu X."/>
            <person name="Fung C.S."/>
            <person name="Xiao X."/>
            <person name="Malainual N."/>
            <person name="Hou J."/>
            <person name="Wang L."/>
            <person name="Wang M."/>
            <person name="Yang K.Y."/>
            <person name="Cui Y."/>
            <person name="Leung E.L."/>
            <person name="Nong W."/>
            <person name="Shin S.K."/>
            <person name="Au S.W."/>
            <person name="Jeong K.Y."/>
            <person name="Chew F.T."/>
            <person name="Hui J.H."/>
            <person name="Leung T.F."/>
            <person name="Tungtrongchitr A."/>
            <person name="Zhong N."/>
            <person name="Liu Z."/>
            <person name="Tsui S.K."/>
        </authorList>
    </citation>
    <scope>NUCLEOTIDE SEQUENCE [LARGE SCALE GENOMIC DNA]</scope>
    <source>
        <strain evidence="10">Derp</strain>
    </source>
</reference>
<evidence type="ECO:0000313" key="10">
    <source>
        <dbReference type="EMBL" id="KAH9420482.1"/>
    </source>
</evidence>
<evidence type="ECO:0000256" key="2">
    <source>
        <dbReference type="ARBA" id="ARBA00004496"/>
    </source>
</evidence>
<name>A0ABQ8JDI1_DERPT</name>
<evidence type="ECO:0000256" key="7">
    <source>
        <dbReference type="ARBA" id="ARBA00022679"/>
    </source>
</evidence>
<reference evidence="10 11" key="1">
    <citation type="journal article" date="2018" name="J. Allergy Clin. Immunol.">
        <title>High-quality assembly of Dermatophagoides pteronyssinus genome and transcriptome reveals a wide range of novel allergens.</title>
        <authorList>
            <person name="Liu X.Y."/>
            <person name="Yang K.Y."/>
            <person name="Wang M.Q."/>
            <person name="Kwok J.S."/>
            <person name="Zeng X."/>
            <person name="Yang Z."/>
            <person name="Xiao X.J."/>
            <person name="Lau C.P."/>
            <person name="Li Y."/>
            <person name="Huang Z.M."/>
            <person name="Ba J.G."/>
            <person name="Yim A.K."/>
            <person name="Ouyang C.Y."/>
            <person name="Ngai S.M."/>
            <person name="Chan T.F."/>
            <person name="Leung E.L."/>
            <person name="Liu L."/>
            <person name="Liu Z.G."/>
            <person name="Tsui S.K."/>
        </authorList>
    </citation>
    <scope>NUCLEOTIDE SEQUENCE [LARGE SCALE GENOMIC DNA]</scope>
    <source>
        <strain evidence="10">Derp</strain>
    </source>
</reference>
<accession>A0ABQ8JDI1</accession>
<dbReference type="Pfam" id="PF10294">
    <property type="entry name" value="Methyltransf_16"/>
    <property type="match status" value="1"/>
</dbReference>
<keyword evidence="6" id="KW-0489">Methyltransferase</keyword>